<proteinExistence type="predicted"/>
<dbReference type="Proteomes" id="UP000006310">
    <property type="component" value="Chromosome 10"/>
</dbReference>
<dbReference type="EMBL" id="HE978323">
    <property type="protein sequence ID" value="CCK72338.1"/>
    <property type="molecule type" value="Genomic_DNA"/>
</dbReference>
<accession>J7RR62</accession>
<dbReference type="STRING" id="1071383.J7RR62"/>
<feature type="compositionally biased region" description="Basic residues" evidence="1">
    <location>
        <begin position="16"/>
        <end position="32"/>
    </location>
</feature>
<dbReference type="GO" id="GO:0005634">
    <property type="term" value="C:nucleus"/>
    <property type="evidence" value="ECO:0007669"/>
    <property type="project" value="EnsemblFungi"/>
</dbReference>
<dbReference type="GeneID" id="34528093"/>
<feature type="region of interest" description="Disordered" evidence="1">
    <location>
        <begin position="93"/>
        <end position="114"/>
    </location>
</feature>
<feature type="region of interest" description="Disordered" evidence="1">
    <location>
        <begin position="1"/>
        <end position="43"/>
    </location>
</feature>
<dbReference type="RefSeq" id="XP_022466583.1">
    <property type="nucleotide sequence ID" value="XM_022610270.1"/>
</dbReference>
<dbReference type="AlphaFoldDB" id="J7RR62"/>
<reference evidence="3" key="2">
    <citation type="submission" date="2012-08" db="EMBL/GenBank/DDBJ databases">
        <title>Genome sequence of Kazachstania naganishii.</title>
        <authorList>
            <person name="Gordon J.L."/>
            <person name="Armisen D."/>
            <person name="Proux-Wera E."/>
            <person name="OhEigeartaigh S.S."/>
            <person name="Byrne K.P."/>
            <person name="Wolfe K.H."/>
        </authorList>
    </citation>
    <scope>NUCLEOTIDE SEQUENCE [LARGE SCALE GENOMIC DNA]</scope>
    <source>
        <strain evidence="3">ATCC MYA-139 / BCRC 22969 / CBS 8797 / CCRC 22969 / KCTC 17520 / NBRC 10181 / NCYC 3082</strain>
    </source>
</reference>
<dbReference type="HOGENOM" id="CLU_103824_0_0_1"/>
<evidence type="ECO:0008006" key="4">
    <source>
        <dbReference type="Google" id="ProtNLM"/>
    </source>
</evidence>
<dbReference type="OrthoDB" id="4086742at2759"/>
<evidence type="ECO:0000313" key="3">
    <source>
        <dbReference type="Proteomes" id="UP000006310"/>
    </source>
</evidence>
<evidence type="ECO:0000313" key="2">
    <source>
        <dbReference type="EMBL" id="CCK72338.1"/>
    </source>
</evidence>
<protein>
    <recommendedName>
        <fullName evidence="4">Ribosome biogenesis protein ALB1</fullName>
    </recommendedName>
</protein>
<evidence type="ECO:0000256" key="1">
    <source>
        <dbReference type="SAM" id="MobiDB-lite"/>
    </source>
</evidence>
<name>J7RR62_HUIN7</name>
<dbReference type="KEGG" id="kng:KNAG_0J02590"/>
<organism evidence="2 3">
    <name type="scientific">Huiozyma naganishii (strain ATCC MYA-139 / BCRC 22969 / CBS 8797 / KCTC 17520 / NBRC 10181 / NCYC 3082 / Yp74L-3)</name>
    <name type="common">Yeast</name>
    <name type="synonym">Kazachstania naganishii</name>
    <dbReference type="NCBI Taxonomy" id="1071383"/>
    <lineage>
        <taxon>Eukaryota</taxon>
        <taxon>Fungi</taxon>
        <taxon>Dikarya</taxon>
        <taxon>Ascomycota</taxon>
        <taxon>Saccharomycotina</taxon>
        <taxon>Saccharomycetes</taxon>
        <taxon>Saccharomycetales</taxon>
        <taxon>Saccharomycetaceae</taxon>
        <taxon>Huiozyma</taxon>
    </lineage>
</organism>
<reference evidence="2 3" key="1">
    <citation type="journal article" date="2011" name="Proc. Natl. Acad. Sci. U.S.A.">
        <title>Evolutionary erosion of yeast sex chromosomes by mating-type switching accidents.</title>
        <authorList>
            <person name="Gordon J.L."/>
            <person name="Armisen D."/>
            <person name="Proux-Wera E."/>
            <person name="Oheigeartaigh S.S."/>
            <person name="Byrne K.P."/>
            <person name="Wolfe K.H."/>
        </authorList>
    </citation>
    <scope>NUCLEOTIDE SEQUENCE [LARGE SCALE GENOMIC DNA]</scope>
    <source>
        <strain evidence="3">ATCC MYA-139 / BCRC 22969 / CBS 8797 / CCRC 22969 / KCTC 17520 / NBRC 10181 / NCYC 3082</strain>
    </source>
</reference>
<dbReference type="GO" id="GO:0005737">
    <property type="term" value="C:cytoplasm"/>
    <property type="evidence" value="ECO:0007669"/>
    <property type="project" value="EnsemblFungi"/>
</dbReference>
<dbReference type="OMA" id="HHKVHSL"/>
<keyword evidence="3" id="KW-1185">Reference proteome</keyword>
<gene>
    <name evidence="2" type="primary">KNAG0J02590</name>
    <name evidence="2" type="ordered locus">KNAG_0J02590</name>
</gene>
<sequence>MPSKNSVNRPKLTANLRRRAQKLGQKRARRTAQGHFALGREDALGAGKSAPLDVYFGRVGVQGSHAEGSKDGRVTSRTLSGKRLRKIERNLRYAKKRQGKEQKQAPPASAPAGPLTALRNALWSVLGDSPSAGLIIDTTGNAGTTLGGAYFP</sequence>
<dbReference type="GO" id="GO:0042273">
    <property type="term" value="P:ribosomal large subunit biogenesis"/>
    <property type="evidence" value="ECO:0007669"/>
    <property type="project" value="EnsemblFungi"/>
</dbReference>